<comment type="caution">
    <text evidence="2">The sequence shown here is derived from an EMBL/GenBank/DDBJ whole genome shotgun (WGS) entry which is preliminary data.</text>
</comment>
<evidence type="ECO:0000313" key="3">
    <source>
        <dbReference type="Proteomes" id="UP000249061"/>
    </source>
</evidence>
<dbReference type="EMBL" id="QFQP01000023">
    <property type="protein sequence ID" value="PZR08919.1"/>
    <property type="molecule type" value="Genomic_DNA"/>
</dbReference>
<reference evidence="2 3" key="1">
    <citation type="submission" date="2017-08" db="EMBL/GenBank/DDBJ databases">
        <title>Infants hospitalized years apart are colonized by the same room-sourced microbial strains.</title>
        <authorList>
            <person name="Brooks B."/>
            <person name="Olm M.R."/>
            <person name="Firek B.A."/>
            <person name="Baker R."/>
            <person name="Thomas B.C."/>
            <person name="Morowitz M.J."/>
            <person name="Banfield J.F."/>
        </authorList>
    </citation>
    <scope>NUCLEOTIDE SEQUENCE [LARGE SCALE GENOMIC DNA]</scope>
    <source>
        <strain evidence="2">S2_003_000_R2_14</strain>
    </source>
</reference>
<protein>
    <submittedName>
        <fullName evidence="2">Uncharacterized protein</fullName>
    </submittedName>
</protein>
<dbReference type="AlphaFoldDB" id="A0A2W5SZL3"/>
<proteinExistence type="predicted"/>
<feature type="compositionally biased region" description="Low complexity" evidence="1">
    <location>
        <begin position="10"/>
        <end position="24"/>
    </location>
</feature>
<sequence>MAAKKKSTAKKAPAAKATKAAAPAKTPPKRDSVAAKTLSSLPALTGKLRMAYRAAFTDAQCEKWGELTKAENVIKEAEKWVVTLERTLKDDVESGYSRRRLTFLCELLVLLEDEMANTSEATMRDLRSTRGAALVVASNARKDLARRLRAVAGGQQQILARITAAAPSDERSPSDVQDSLTATIDIAVKLRRDEVLEALADDVGLTEARLNSAYAALEALAGVREVTLNAAAYEGDAPTVNVIEGRVLREMRLAQRLLKEARDLGGKNLPVLVAGPSLNKIFGKNAADVEDPAPTPPSP</sequence>
<dbReference type="Proteomes" id="UP000249061">
    <property type="component" value="Unassembled WGS sequence"/>
</dbReference>
<evidence type="ECO:0000313" key="2">
    <source>
        <dbReference type="EMBL" id="PZR08919.1"/>
    </source>
</evidence>
<evidence type="ECO:0000256" key="1">
    <source>
        <dbReference type="SAM" id="MobiDB-lite"/>
    </source>
</evidence>
<organism evidence="2 3">
    <name type="scientific">Archangium gephyra</name>
    <dbReference type="NCBI Taxonomy" id="48"/>
    <lineage>
        <taxon>Bacteria</taxon>
        <taxon>Pseudomonadati</taxon>
        <taxon>Myxococcota</taxon>
        <taxon>Myxococcia</taxon>
        <taxon>Myxococcales</taxon>
        <taxon>Cystobacterineae</taxon>
        <taxon>Archangiaceae</taxon>
        <taxon>Archangium</taxon>
    </lineage>
</organism>
<gene>
    <name evidence="2" type="ORF">DI536_23815</name>
</gene>
<feature type="region of interest" description="Disordered" evidence="1">
    <location>
        <begin position="1"/>
        <end position="35"/>
    </location>
</feature>
<name>A0A2W5SZL3_9BACT</name>
<accession>A0A2W5SZL3</accession>